<evidence type="ECO:0000313" key="1">
    <source>
        <dbReference type="EMBL" id="KOA37624.1"/>
    </source>
</evidence>
<dbReference type="AlphaFoldDB" id="A0A0L7AQW0"/>
<reference evidence="1 2" key="1">
    <citation type="journal article" date="2015" name="Int J Genomics">
        <title>Comparative Genomics Revealed Genetic Diversity and Species/Strain-Level Differences in Carbohydrate Metabolism of Three Probiotic Bifidobacterial Species.</title>
        <authorList>
            <person name="Odamaki T."/>
            <person name="Horigome A."/>
            <person name="Sugahara H."/>
            <person name="Hashikura N."/>
            <person name="Minami J."/>
            <person name="Xiao J.Z."/>
            <person name="Abe F."/>
        </authorList>
    </citation>
    <scope>NUCLEOTIDE SEQUENCE [LARGE SCALE GENOMIC DNA]</scope>
    <source>
        <strain evidence="1 2">MCC 1128</strain>
    </source>
</reference>
<accession>A0A0L7AQW0</accession>
<comment type="caution">
    <text evidence="1">The sequence shown here is derived from an EMBL/GenBank/DDBJ whole genome shotgun (WGS) entry which is preliminary data.</text>
</comment>
<evidence type="ECO:0000313" key="2">
    <source>
        <dbReference type="Proteomes" id="UP000037193"/>
    </source>
</evidence>
<proteinExistence type="predicted"/>
<name>A0A0L7AQW0_BIFBR</name>
<dbReference type="PATRIC" id="fig|1365965.3.peg.2213"/>
<dbReference type="Proteomes" id="UP000037193">
    <property type="component" value="Unassembled WGS sequence"/>
</dbReference>
<sequence length="98" mass="10605">MPIWAAMMEITTVTRPSANDEGVCGMFMNLFRRQRPALARLARNSNSYQHPMAKAVNSSPMTSATSATSTLDAAISQVHNIPVSAMSRMSGSPTVYAR</sequence>
<protein>
    <submittedName>
        <fullName evidence="1">Uncharacterized protein</fullName>
    </submittedName>
</protein>
<organism evidence="1 2">
    <name type="scientific">Bifidobacterium breve MCC 1128</name>
    <dbReference type="NCBI Taxonomy" id="1365965"/>
    <lineage>
        <taxon>Bacteria</taxon>
        <taxon>Bacillati</taxon>
        <taxon>Actinomycetota</taxon>
        <taxon>Actinomycetes</taxon>
        <taxon>Bifidobacteriales</taxon>
        <taxon>Bifidobacteriaceae</taxon>
        <taxon>Bifidobacterium</taxon>
    </lineage>
</organism>
<dbReference type="EMBL" id="AVQD01000021">
    <property type="protein sequence ID" value="KOA37624.1"/>
    <property type="molecule type" value="Genomic_DNA"/>
</dbReference>
<gene>
    <name evidence="1" type="ORF">BBM1128_10950</name>
</gene>